<dbReference type="InterPro" id="IPR052027">
    <property type="entry name" value="PspC"/>
</dbReference>
<dbReference type="EMBL" id="MHWD01000016">
    <property type="protein sequence ID" value="OHB03792.1"/>
    <property type="molecule type" value="Genomic_DNA"/>
</dbReference>
<dbReference type="AlphaFoldDB" id="A0A1G2U4N8"/>
<evidence type="ECO:0000313" key="9">
    <source>
        <dbReference type="Proteomes" id="UP000179283"/>
    </source>
</evidence>
<evidence type="ECO:0000256" key="1">
    <source>
        <dbReference type="ARBA" id="ARBA00004162"/>
    </source>
</evidence>
<keyword evidence="5 6" id="KW-0472">Membrane</keyword>
<protein>
    <recommendedName>
        <fullName evidence="7">Phage shock protein PspC N-terminal domain-containing protein</fullName>
    </recommendedName>
</protein>
<dbReference type="PANTHER" id="PTHR33885">
    <property type="entry name" value="PHAGE SHOCK PROTEIN C"/>
    <property type="match status" value="1"/>
</dbReference>
<comment type="subcellular location">
    <subcellularLocation>
        <location evidence="1">Cell membrane</location>
        <topology evidence="1">Single-pass membrane protein</topology>
    </subcellularLocation>
</comment>
<dbReference type="GO" id="GO:0005886">
    <property type="term" value="C:plasma membrane"/>
    <property type="evidence" value="ECO:0007669"/>
    <property type="project" value="UniProtKB-SubCell"/>
</dbReference>
<sequence length="63" mass="7038">MKKLYRIQKGSVFAGVFSGLGEYFSVDPVILRFAYVFMTVFSAVFPGIIVYILGTIIIPKKAE</sequence>
<evidence type="ECO:0000313" key="8">
    <source>
        <dbReference type="EMBL" id="OHB03792.1"/>
    </source>
</evidence>
<dbReference type="Proteomes" id="UP000179283">
    <property type="component" value="Unassembled WGS sequence"/>
</dbReference>
<dbReference type="Pfam" id="PF04024">
    <property type="entry name" value="PspC"/>
    <property type="match status" value="1"/>
</dbReference>
<accession>A0A1G2U4N8</accession>
<feature type="domain" description="Phage shock protein PspC N-terminal" evidence="7">
    <location>
        <begin position="2"/>
        <end position="61"/>
    </location>
</feature>
<keyword evidence="2" id="KW-1003">Cell membrane</keyword>
<proteinExistence type="predicted"/>
<name>A0A1G2U4N8_9BACT</name>
<keyword evidence="3 6" id="KW-0812">Transmembrane</keyword>
<feature type="transmembrane region" description="Helical" evidence="6">
    <location>
        <begin position="12"/>
        <end position="31"/>
    </location>
</feature>
<comment type="caution">
    <text evidence="8">The sequence shown here is derived from an EMBL/GenBank/DDBJ whole genome shotgun (WGS) entry which is preliminary data.</text>
</comment>
<evidence type="ECO:0000256" key="4">
    <source>
        <dbReference type="ARBA" id="ARBA00022989"/>
    </source>
</evidence>
<dbReference type="PANTHER" id="PTHR33885:SF3">
    <property type="entry name" value="PHAGE SHOCK PROTEIN C"/>
    <property type="match status" value="1"/>
</dbReference>
<evidence type="ECO:0000256" key="6">
    <source>
        <dbReference type="SAM" id="Phobius"/>
    </source>
</evidence>
<dbReference type="InterPro" id="IPR007168">
    <property type="entry name" value="Phageshock_PspC_N"/>
</dbReference>
<evidence type="ECO:0000256" key="5">
    <source>
        <dbReference type="ARBA" id="ARBA00023136"/>
    </source>
</evidence>
<reference evidence="8 9" key="1">
    <citation type="journal article" date="2016" name="Nat. Commun.">
        <title>Thousands of microbial genomes shed light on interconnected biogeochemical processes in an aquifer system.</title>
        <authorList>
            <person name="Anantharaman K."/>
            <person name="Brown C.T."/>
            <person name="Hug L.A."/>
            <person name="Sharon I."/>
            <person name="Castelle C.J."/>
            <person name="Probst A.J."/>
            <person name="Thomas B.C."/>
            <person name="Singh A."/>
            <person name="Wilkins M.J."/>
            <person name="Karaoz U."/>
            <person name="Brodie E.L."/>
            <person name="Williams K.H."/>
            <person name="Hubbard S.S."/>
            <person name="Banfield J.F."/>
        </authorList>
    </citation>
    <scope>NUCLEOTIDE SEQUENCE [LARGE SCALE GENOMIC DNA]</scope>
</reference>
<organism evidence="8 9">
    <name type="scientific">Candidatus Zambryskibacteria bacterium RIFCSPLOWO2_01_FULL_43_17</name>
    <dbReference type="NCBI Taxonomy" id="1802760"/>
    <lineage>
        <taxon>Bacteria</taxon>
        <taxon>Candidatus Zambryskiibacteriota</taxon>
    </lineage>
</organism>
<evidence type="ECO:0000256" key="2">
    <source>
        <dbReference type="ARBA" id="ARBA00022475"/>
    </source>
</evidence>
<gene>
    <name evidence="8" type="ORF">A2920_01945</name>
</gene>
<feature type="transmembrane region" description="Helical" evidence="6">
    <location>
        <begin position="37"/>
        <end position="58"/>
    </location>
</feature>
<keyword evidence="4 6" id="KW-1133">Transmembrane helix</keyword>
<evidence type="ECO:0000259" key="7">
    <source>
        <dbReference type="Pfam" id="PF04024"/>
    </source>
</evidence>
<evidence type="ECO:0000256" key="3">
    <source>
        <dbReference type="ARBA" id="ARBA00022692"/>
    </source>
</evidence>